<keyword evidence="3 7" id="KW-0479">Metal-binding</keyword>
<evidence type="ECO:0000256" key="7">
    <source>
        <dbReference type="PIRSR" id="PIRSR601765-1"/>
    </source>
</evidence>
<dbReference type="SMART" id="SM00947">
    <property type="entry name" value="Pro_CA"/>
    <property type="match status" value="1"/>
</dbReference>
<sequence length="345" mass="35900">MRLFARTLLSAVLAAGLSLPSGAAPLARPIDPSSPLATQAASTVMQVRPAPVPASGGAERSHAQSSAAPAAAVAPHTAAPAQASAPTPAPREPVLLKPTAIPPRAKPRPAPVRPARPVASRHTHEAGAHADAAHGSELAQVRAAVSALLSANVRITETRGPAYYGRLVPRQTPRATVVTCADSRVQTNGFHADPTNDLFVVRNIGNQLATAEGSVEYGVRHLHTPLLLFIGHSVCGAVTAAAGDTARLEPAIQRELATIDIPRGIDVTDGVLLNVNNQVESAILKFSGEVEAGRLAILGAYYDFRNDLGQGAGRLVITNLNGETDPARIRSRLAAGDLLRYGFMR</sequence>
<organism evidence="10 11">
    <name type="scientific">Gulbenkiania indica</name>
    <dbReference type="NCBI Taxonomy" id="375574"/>
    <lineage>
        <taxon>Bacteria</taxon>
        <taxon>Pseudomonadati</taxon>
        <taxon>Pseudomonadota</taxon>
        <taxon>Betaproteobacteria</taxon>
        <taxon>Neisseriales</taxon>
        <taxon>Chromobacteriaceae</taxon>
        <taxon>Gulbenkiania</taxon>
    </lineage>
</organism>
<comment type="cofactor">
    <cofactor evidence="7">
        <name>Zn(2+)</name>
        <dbReference type="ChEBI" id="CHEBI:29105"/>
    </cofactor>
    <text evidence="7">Binds 1 zinc ion per subunit.</text>
</comment>
<evidence type="ECO:0000256" key="4">
    <source>
        <dbReference type="ARBA" id="ARBA00022833"/>
    </source>
</evidence>
<keyword evidence="9" id="KW-0732">Signal</keyword>
<feature type="binding site" evidence="7">
    <location>
        <position position="180"/>
    </location>
    <ligand>
        <name>Zn(2+)</name>
        <dbReference type="ChEBI" id="CHEBI:29105"/>
    </ligand>
</feature>
<feature type="binding site" evidence="7">
    <location>
        <position position="235"/>
    </location>
    <ligand>
        <name>Zn(2+)</name>
        <dbReference type="ChEBI" id="CHEBI:29105"/>
    </ligand>
</feature>
<dbReference type="PANTHER" id="PTHR11002:SF76">
    <property type="entry name" value="CARBONIC ANHYDRASE"/>
    <property type="match status" value="1"/>
</dbReference>
<evidence type="ECO:0000256" key="2">
    <source>
        <dbReference type="ARBA" id="ARBA00012925"/>
    </source>
</evidence>
<dbReference type="EMBL" id="CYHA01000001">
    <property type="protein sequence ID" value="CUA81597.1"/>
    <property type="molecule type" value="Genomic_DNA"/>
</dbReference>
<evidence type="ECO:0000256" key="9">
    <source>
        <dbReference type="SAM" id="SignalP"/>
    </source>
</evidence>
<keyword evidence="5" id="KW-0456">Lyase</keyword>
<dbReference type="EC" id="4.2.1.1" evidence="2"/>
<dbReference type="GO" id="GO:0008270">
    <property type="term" value="F:zinc ion binding"/>
    <property type="evidence" value="ECO:0007669"/>
    <property type="project" value="InterPro"/>
</dbReference>
<comment type="catalytic activity">
    <reaction evidence="6">
        <text>hydrogencarbonate + H(+) = CO2 + H2O</text>
        <dbReference type="Rhea" id="RHEA:10748"/>
        <dbReference type="ChEBI" id="CHEBI:15377"/>
        <dbReference type="ChEBI" id="CHEBI:15378"/>
        <dbReference type="ChEBI" id="CHEBI:16526"/>
        <dbReference type="ChEBI" id="CHEBI:17544"/>
        <dbReference type="EC" id="4.2.1.1"/>
    </reaction>
</comment>
<evidence type="ECO:0000256" key="8">
    <source>
        <dbReference type="SAM" id="MobiDB-lite"/>
    </source>
</evidence>
<protein>
    <recommendedName>
        <fullName evidence="2">carbonic anhydrase</fullName>
        <ecNumber evidence="2">4.2.1.1</ecNumber>
    </recommendedName>
</protein>
<feature type="region of interest" description="Disordered" evidence="8">
    <location>
        <begin position="50"/>
        <end position="134"/>
    </location>
</feature>
<evidence type="ECO:0000313" key="10">
    <source>
        <dbReference type="EMBL" id="CUA81597.1"/>
    </source>
</evidence>
<keyword evidence="4 7" id="KW-0862">Zinc</keyword>
<feature type="chain" id="PRO_5005503286" description="carbonic anhydrase" evidence="9">
    <location>
        <begin position="24"/>
        <end position="345"/>
    </location>
</feature>
<feature type="compositionally biased region" description="Basic and acidic residues" evidence="8">
    <location>
        <begin position="122"/>
        <end position="134"/>
    </location>
</feature>
<feature type="signal peptide" evidence="9">
    <location>
        <begin position="1"/>
        <end position="23"/>
    </location>
</feature>
<feature type="binding site" evidence="7">
    <location>
        <position position="232"/>
    </location>
    <ligand>
        <name>Zn(2+)</name>
        <dbReference type="ChEBI" id="CHEBI:29105"/>
    </ligand>
</feature>
<gene>
    <name evidence="10" type="ORF">Ga0061063_0439</name>
</gene>
<accession>A0A0K6GSL5</accession>
<keyword evidence="11" id="KW-1185">Reference proteome</keyword>
<evidence type="ECO:0000313" key="11">
    <source>
        <dbReference type="Proteomes" id="UP000243535"/>
    </source>
</evidence>
<dbReference type="GO" id="GO:0004089">
    <property type="term" value="F:carbonate dehydratase activity"/>
    <property type="evidence" value="ECO:0007669"/>
    <property type="project" value="UniProtKB-EC"/>
</dbReference>
<evidence type="ECO:0000256" key="1">
    <source>
        <dbReference type="ARBA" id="ARBA00006217"/>
    </source>
</evidence>
<evidence type="ECO:0000256" key="3">
    <source>
        <dbReference type="ARBA" id="ARBA00022723"/>
    </source>
</evidence>
<dbReference type="InterPro" id="IPR036874">
    <property type="entry name" value="Carbonic_anhydrase_sf"/>
</dbReference>
<dbReference type="Pfam" id="PF00484">
    <property type="entry name" value="Pro_CA"/>
    <property type="match status" value="1"/>
</dbReference>
<evidence type="ECO:0000256" key="5">
    <source>
        <dbReference type="ARBA" id="ARBA00023239"/>
    </source>
</evidence>
<comment type="similarity">
    <text evidence="1">Belongs to the beta-class carbonic anhydrase family.</text>
</comment>
<evidence type="ECO:0000256" key="6">
    <source>
        <dbReference type="ARBA" id="ARBA00048348"/>
    </source>
</evidence>
<dbReference type="PANTHER" id="PTHR11002">
    <property type="entry name" value="CARBONIC ANHYDRASE"/>
    <property type="match status" value="1"/>
</dbReference>
<name>A0A0K6GSL5_9NEIS</name>
<dbReference type="InterPro" id="IPR001765">
    <property type="entry name" value="Carbonic_anhydrase"/>
</dbReference>
<dbReference type="Proteomes" id="UP000243535">
    <property type="component" value="Unassembled WGS sequence"/>
</dbReference>
<dbReference type="STRING" id="375574.GCA_001418035_00238"/>
<feature type="binding site" evidence="7">
    <location>
        <position position="182"/>
    </location>
    <ligand>
        <name>Zn(2+)</name>
        <dbReference type="ChEBI" id="CHEBI:29105"/>
    </ligand>
</feature>
<dbReference type="AlphaFoldDB" id="A0A0K6GSL5"/>
<reference evidence="11" key="1">
    <citation type="submission" date="2015-08" db="EMBL/GenBank/DDBJ databases">
        <authorList>
            <person name="Varghese N."/>
        </authorList>
    </citation>
    <scope>NUCLEOTIDE SEQUENCE [LARGE SCALE GENOMIC DNA]</scope>
    <source>
        <strain evidence="11">DSM 17901</strain>
    </source>
</reference>
<feature type="compositionally biased region" description="Low complexity" evidence="8">
    <location>
        <begin position="63"/>
        <end position="86"/>
    </location>
</feature>
<dbReference type="SUPFAM" id="SSF53056">
    <property type="entry name" value="beta-carbonic anhydrase, cab"/>
    <property type="match status" value="1"/>
</dbReference>
<proteinExistence type="inferred from homology"/>
<dbReference type="RefSeq" id="WP_245622671.1">
    <property type="nucleotide sequence ID" value="NZ_CYHA01000001.1"/>
</dbReference>
<dbReference type="Gene3D" id="3.40.1050.10">
    <property type="entry name" value="Carbonic anhydrase"/>
    <property type="match status" value="1"/>
</dbReference>